<sequence length="81" mass="9013">MIDRIAPFRWTAGRLLWLLAFPDPVPCGRQDRVCPDTDPEFHDEVETGEPAGDDERFAITARGHVARMTAAVRIDMGSVSC</sequence>
<dbReference type="EMBL" id="CP067134">
    <property type="protein sequence ID" value="WCR09847.1"/>
    <property type="molecule type" value="Genomic_DNA"/>
</dbReference>
<organism evidence="1 2">
    <name type="scientific">Paracoccus stylophorae</name>
    <dbReference type="NCBI Taxonomy" id="659350"/>
    <lineage>
        <taxon>Bacteria</taxon>
        <taxon>Pseudomonadati</taxon>
        <taxon>Pseudomonadota</taxon>
        <taxon>Alphaproteobacteria</taxon>
        <taxon>Rhodobacterales</taxon>
        <taxon>Paracoccaceae</taxon>
        <taxon>Paracoccus</taxon>
    </lineage>
</organism>
<evidence type="ECO:0008006" key="3">
    <source>
        <dbReference type="Google" id="ProtNLM"/>
    </source>
</evidence>
<reference evidence="1 2" key="1">
    <citation type="submission" date="2021-01" db="EMBL/GenBank/DDBJ databases">
        <title>Biogeographic distribution of Paracoccus.</title>
        <authorList>
            <person name="Hollensteiner J."/>
            <person name="Leineberger J."/>
            <person name="Brinkhoff T."/>
            <person name="Daniel R."/>
        </authorList>
    </citation>
    <scope>NUCLEOTIDE SEQUENCE [LARGE SCALE GENOMIC DNA]</scope>
    <source>
        <strain evidence="1 2">LMG25392</strain>
    </source>
</reference>
<gene>
    <name evidence="1" type="ORF">JHW45_12260</name>
</gene>
<evidence type="ECO:0000313" key="2">
    <source>
        <dbReference type="Proteomes" id="UP001218412"/>
    </source>
</evidence>
<proteinExistence type="predicted"/>
<evidence type="ECO:0000313" key="1">
    <source>
        <dbReference type="EMBL" id="WCR09847.1"/>
    </source>
</evidence>
<protein>
    <recommendedName>
        <fullName evidence="3">Secreted protein</fullName>
    </recommendedName>
</protein>
<name>A0ABY7SV55_9RHOB</name>
<dbReference type="Proteomes" id="UP001218412">
    <property type="component" value="Chromosome"/>
</dbReference>
<dbReference type="RefSeq" id="WP_336385788.1">
    <property type="nucleotide sequence ID" value="NZ_CP067134.1"/>
</dbReference>
<keyword evidence="2" id="KW-1185">Reference proteome</keyword>
<accession>A0ABY7SV55</accession>